<keyword evidence="4 6" id="KW-1133">Transmembrane helix</keyword>
<feature type="transmembrane region" description="Helical" evidence="6">
    <location>
        <begin position="158"/>
        <end position="180"/>
    </location>
</feature>
<feature type="transmembrane region" description="Helical" evidence="6">
    <location>
        <begin position="186"/>
        <end position="209"/>
    </location>
</feature>
<keyword evidence="3 6" id="KW-0812">Transmembrane</keyword>
<feature type="transmembrane region" description="Helical" evidence="6">
    <location>
        <begin position="102"/>
        <end position="121"/>
    </location>
</feature>
<evidence type="ECO:0000256" key="1">
    <source>
        <dbReference type="ARBA" id="ARBA00004651"/>
    </source>
</evidence>
<dbReference type="EMBL" id="BSOZ01000009">
    <property type="protein sequence ID" value="GLS03837.1"/>
    <property type="molecule type" value="Genomic_DNA"/>
</dbReference>
<keyword evidence="5 6" id="KW-0472">Membrane</keyword>
<accession>A0ABQ6BQU9</accession>
<reference evidence="8" key="1">
    <citation type="journal article" date="2019" name="Int. J. Syst. Evol. Microbiol.">
        <title>The Global Catalogue of Microorganisms (GCM) 10K type strain sequencing project: providing services to taxonomists for standard genome sequencing and annotation.</title>
        <authorList>
            <consortium name="The Broad Institute Genomics Platform"/>
            <consortium name="The Broad Institute Genome Sequencing Center for Infectious Disease"/>
            <person name="Wu L."/>
            <person name="Ma J."/>
        </authorList>
    </citation>
    <scope>NUCLEOTIDE SEQUENCE [LARGE SCALE GENOMIC DNA]</scope>
    <source>
        <strain evidence="8">NBRC 104970</strain>
    </source>
</reference>
<feature type="transmembrane region" description="Helical" evidence="6">
    <location>
        <begin position="57"/>
        <end position="81"/>
    </location>
</feature>
<feature type="transmembrane region" description="Helical" evidence="6">
    <location>
        <begin position="402"/>
        <end position="419"/>
    </location>
</feature>
<organism evidence="7 8">
    <name type="scientific">Chitiniphilus shinanonensis</name>
    <dbReference type="NCBI Taxonomy" id="553088"/>
    <lineage>
        <taxon>Bacteria</taxon>
        <taxon>Pseudomonadati</taxon>
        <taxon>Pseudomonadota</taxon>
        <taxon>Betaproteobacteria</taxon>
        <taxon>Neisseriales</taxon>
        <taxon>Chitinibacteraceae</taxon>
        <taxon>Chitiniphilus</taxon>
    </lineage>
</organism>
<evidence type="ECO:0008006" key="9">
    <source>
        <dbReference type="Google" id="ProtNLM"/>
    </source>
</evidence>
<feature type="transmembrane region" description="Helical" evidence="6">
    <location>
        <begin position="344"/>
        <end position="365"/>
    </location>
</feature>
<dbReference type="PANTHER" id="PTHR30250">
    <property type="entry name" value="PST FAMILY PREDICTED COLANIC ACID TRANSPORTER"/>
    <property type="match status" value="1"/>
</dbReference>
<keyword evidence="8" id="KW-1185">Reference proteome</keyword>
<evidence type="ECO:0000256" key="5">
    <source>
        <dbReference type="ARBA" id="ARBA00023136"/>
    </source>
</evidence>
<evidence type="ECO:0000256" key="3">
    <source>
        <dbReference type="ARBA" id="ARBA00022692"/>
    </source>
</evidence>
<dbReference type="PANTHER" id="PTHR30250:SF11">
    <property type="entry name" value="O-ANTIGEN TRANSPORTER-RELATED"/>
    <property type="match status" value="1"/>
</dbReference>
<comment type="caution">
    <text evidence="7">The sequence shown here is derived from an EMBL/GenBank/DDBJ whole genome shotgun (WGS) entry which is preliminary data.</text>
</comment>
<evidence type="ECO:0000313" key="7">
    <source>
        <dbReference type="EMBL" id="GLS03837.1"/>
    </source>
</evidence>
<dbReference type="InterPro" id="IPR050833">
    <property type="entry name" value="Poly_Biosynth_Transport"/>
</dbReference>
<feature type="transmembrane region" description="Helical" evidence="6">
    <location>
        <begin position="230"/>
        <end position="249"/>
    </location>
</feature>
<evidence type="ECO:0000256" key="4">
    <source>
        <dbReference type="ARBA" id="ARBA00022989"/>
    </source>
</evidence>
<feature type="transmembrane region" description="Helical" evidence="6">
    <location>
        <begin position="30"/>
        <end position="51"/>
    </location>
</feature>
<dbReference type="Proteomes" id="UP001156836">
    <property type="component" value="Unassembled WGS sequence"/>
</dbReference>
<dbReference type="RefSeq" id="WP_018746509.1">
    <property type="nucleotide sequence ID" value="NZ_BSOZ01000009.1"/>
</dbReference>
<name>A0ABQ6BQU9_9NEIS</name>
<gene>
    <name evidence="7" type="ORF">GCM10007860_09820</name>
</gene>
<evidence type="ECO:0000256" key="2">
    <source>
        <dbReference type="ARBA" id="ARBA00022475"/>
    </source>
</evidence>
<proteinExistence type="predicted"/>
<feature type="transmembrane region" description="Helical" evidence="6">
    <location>
        <begin position="261"/>
        <end position="280"/>
    </location>
</feature>
<feature type="transmembrane region" description="Helical" evidence="6">
    <location>
        <begin position="377"/>
        <end position="396"/>
    </location>
</feature>
<protein>
    <recommendedName>
        <fullName evidence="9">Polysaccharide biosynthesis protein</fullName>
    </recommendedName>
</protein>
<comment type="subcellular location">
    <subcellularLocation>
        <location evidence="1">Cell membrane</location>
        <topology evidence="1">Multi-pass membrane protein</topology>
    </subcellularLocation>
</comment>
<feature type="transmembrane region" description="Helical" evidence="6">
    <location>
        <begin position="315"/>
        <end position="338"/>
    </location>
</feature>
<sequence>MASLDLARPDGFAAGAVIRRVWRSGALGGFVLRGAGLVSKFVLMVYLARVLPPAELGFYGLFTAAVAYAVFAVGLDFYTYANRDLIGRPEHEWPARLRDQGLLHGAGYLVLGLGAGLVGAWREIPATLVLLFCAILVCEHLAIEVYRLLVIQRRNVRANVVFFCRIGLPAYVAIAVMLLHPPARSVSTVLGCWLVGSALGVALGTAPLARLPWRSLRGVPVDMARLLGGLRIAAVFLAGTLLMRVPLIADRYLLDFFADRATVGVYTFFFGIAAAIPQLLEASVVAQRYPRLVEAHKAGRLDELARLRRGMLREVGLVTLSLSIACLVLIHPLLLYIGRVEYEAHWPVLLLLVLANGLSVVSLAWHYHLYAGGRDRAIFAANALSVAAFLIAALLLTPRWGIVGMGVALSVAALAQAWYRWAASRKLTGAAA</sequence>
<evidence type="ECO:0000313" key="8">
    <source>
        <dbReference type="Proteomes" id="UP001156836"/>
    </source>
</evidence>
<feature type="transmembrane region" description="Helical" evidence="6">
    <location>
        <begin position="127"/>
        <end position="146"/>
    </location>
</feature>
<keyword evidence="2" id="KW-1003">Cell membrane</keyword>
<evidence type="ECO:0000256" key="6">
    <source>
        <dbReference type="SAM" id="Phobius"/>
    </source>
</evidence>